<comment type="caution">
    <text evidence="1">The sequence shown here is derived from an EMBL/GenBank/DDBJ whole genome shotgun (WGS) entry which is preliminary data.</text>
</comment>
<keyword evidence="2" id="KW-1185">Reference proteome</keyword>
<protein>
    <submittedName>
        <fullName evidence="1">Uncharacterized protein</fullName>
    </submittedName>
</protein>
<gene>
    <name evidence="1" type="ORF">E2C01_094065</name>
</gene>
<evidence type="ECO:0000313" key="2">
    <source>
        <dbReference type="Proteomes" id="UP000324222"/>
    </source>
</evidence>
<name>A0A5B7JVY1_PORTR</name>
<dbReference type="EMBL" id="VSRR010115154">
    <property type="protein sequence ID" value="MPC98685.1"/>
    <property type="molecule type" value="Genomic_DNA"/>
</dbReference>
<accession>A0A5B7JVY1</accession>
<organism evidence="1 2">
    <name type="scientific">Portunus trituberculatus</name>
    <name type="common">Swimming crab</name>
    <name type="synonym">Neptunus trituberculatus</name>
    <dbReference type="NCBI Taxonomy" id="210409"/>
    <lineage>
        <taxon>Eukaryota</taxon>
        <taxon>Metazoa</taxon>
        <taxon>Ecdysozoa</taxon>
        <taxon>Arthropoda</taxon>
        <taxon>Crustacea</taxon>
        <taxon>Multicrustacea</taxon>
        <taxon>Malacostraca</taxon>
        <taxon>Eumalacostraca</taxon>
        <taxon>Eucarida</taxon>
        <taxon>Decapoda</taxon>
        <taxon>Pleocyemata</taxon>
        <taxon>Brachyura</taxon>
        <taxon>Eubrachyura</taxon>
        <taxon>Portunoidea</taxon>
        <taxon>Portunidae</taxon>
        <taxon>Portuninae</taxon>
        <taxon>Portunus</taxon>
    </lineage>
</organism>
<sequence length="39" mass="4307">MERARCLNLDSRERIGKVRLVPPTVVICDSGGNVRGDSH</sequence>
<proteinExistence type="predicted"/>
<dbReference type="Proteomes" id="UP000324222">
    <property type="component" value="Unassembled WGS sequence"/>
</dbReference>
<evidence type="ECO:0000313" key="1">
    <source>
        <dbReference type="EMBL" id="MPC98685.1"/>
    </source>
</evidence>
<reference evidence="1 2" key="1">
    <citation type="submission" date="2019-05" db="EMBL/GenBank/DDBJ databases">
        <title>Another draft genome of Portunus trituberculatus and its Hox gene families provides insights of decapod evolution.</title>
        <authorList>
            <person name="Jeong J.-H."/>
            <person name="Song I."/>
            <person name="Kim S."/>
            <person name="Choi T."/>
            <person name="Kim D."/>
            <person name="Ryu S."/>
            <person name="Kim W."/>
        </authorList>
    </citation>
    <scope>NUCLEOTIDE SEQUENCE [LARGE SCALE GENOMIC DNA]</scope>
    <source>
        <tissue evidence="1">Muscle</tissue>
    </source>
</reference>
<dbReference type="AlphaFoldDB" id="A0A5B7JVY1"/>